<organism evidence="1 2">
    <name type="scientific">Dipteronia dyeriana</name>
    <dbReference type="NCBI Taxonomy" id="168575"/>
    <lineage>
        <taxon>Eukaryota</taxon>
        <taxon>Viridiplantae</taxon>
        <taxon>Streptophyta</taxon>
        <taxon>Embryophyta</taxon>
        <taxon>Tracheophyta</taxon>
        <taxon>Spermatophyta</taxon>
        <taxon>Magnoliopsida</taxon>
        <taxon>eudicotyledons</taxon>
        <taxon>Gunneridae</taxon>
        <taxon>Pentapetalae</taxon>
        <taxon>rosids</taxon>
        <taxon>malvids</taxon>
        <taxon>Sapindales</taxon>
        <taxon>Sapindaceae</taxon>
        <taxon>Hippocastanoideae</taxon>
        <taxon>Acereae</taxon>
        <taxon>Dipteronia</taxon>
    </lineage>
</organism>
<dbReference type="GO" id="GO:0003676">
    <property type="term" value="F:nucleic acid binding"/>
    <property type="evidence" value="ECO:0007669"/>
    <property type="project" value="InterPro"/>
</dbReference>
<evidence type="ECO:0000313" key="2">
    <source>
        <dbReference type="Proteomes" id="UP001280121"/>
    </source>
</evidence>
<evidence type="ECO:0000313" key="1">
    <source>
        <dbReference type="EMBL" id="KAK2641693.1"/>
    </source>
</evidence>
<comment type="caution">
    <text evidence="1">The sequence shown here is derived from an EMBL/GenBank/DDBJ whole genome shotgun (WGS) entry which is preliminary data.</text>
</comment>
<dbReference type="Gene3D" id="3.30.420.10">
    <property type="entry name" value="Ribonuclease H-like superfamily/Ribonuclease H"/>
    <property type="match status" value="1"/>
</dbReference>
<reference evidence="1" key="1">
    <citation type="journal article" date="2023" name="Plant J.">
        <title>Genome sequences and population genomics provide insights into the demographic history, inbreeding, and mutation load of two 'living fossil' tree species of Dipteronia.</title>
        <authorList>
            <person name="Feng Y."/>
            <person name="Comes H.P."/>
            <person name="Chen J."/>
            <person name="Zhu S."/>
            <person name="Lu R."/>
            <person name="Zhang X."/>
            <person name="Li P."/>
            <person name="Qiu J."/>
            <person name="Olsen K.M."/>
            <person name="Qiu Y."/>
        </authorList>
    </citation>
    <scope>NUCLEOTIDE SEQUENCE</scope>
    <source>
        <strain evidence="1">KIB01</strain>
    </source>
</reference>
<proteinExistence type="predicted"/>
<gene>
    <name evidence="1" type="ORF">Ddye_023456</name>
</gene>
<name>A0AAD9TTZ6_9ROSI</name>
<dbReference type="Proteomes" id="UP001280121">
    <property type="component" value="Unassembled WGS sequence"/>
</dbReference>
<protein>
    <submittedName>
        <fullName evidence="1">Uncharacterized protein</fullName>
    </submittedName>
</protein>
<accession>A0AAD9TTZ6</accession>
<sequence>MNRTTHSHVLLYENNFTADGLQIFTNNLWTTYVLITYVVASIYHAHKLALRAHCYIEGGEPVIHQTVDLLVAGAAQGRGIRRSNHFRVSKRM</sequence>
<keyword evidence="2" id="KW-1185">Reference proteome</keyword>
<dbReference type="InterPro" id="IPR036397">
    <property type="entry name" value="RNaseH_sf"/>
</dbReference>
<dbReference type="EMBL" id="JANJYI010000007">
    <property type="protein sequence ID" value="KAK2641693.1"/>
    <property type="molecule type" value="Genomic_DNA"/>
</dbReference>
<dbReference type="AlphaFoldDB" id="A0AAD9TTZ6"/>